<keyword evidence="3" id="KW-1185">Reference proteome</keyword>
<dbReference type="STRING" id="649349.Lbys_0305"/>
<feature type="signal peptide" evidence="1">
    <location>
        <begin position="1"/>
        <end position="20"/>
    </location>
</feature>
<protein>
    <recommendedName>
        <fullName evidence="4">Lipocalin-like domain-containing protein</fullName>
    </recommendedName>
</protein>
<name>E4RUT8_LEAB4</name>
<evidence type="ECO:0000313" key="2">
    <source>
        <dbReference type="EMBL" id="ADQ16089.1"/>
    </source>
</evidence>
<proteinExistence type="predicted"/>
<reference evidence="2 3" key="2">
    <citation type="journal article" date="2011" name="Stand. Genomic Sci.">
        <title>Complete genome sequence of Leadbetterella byssophila type strain (4M15).</title>
        <authorList>
            <person name="Abt B."/>
            <person name="Teshima H."/>
            <person name="Lucas S."/>
            <person name="Lapidus A."/>
            <person name="Del Rio T.G."/>
            <person name="Nolan M."/>
            <person name="Tice H."/>
            <person name="Cheng J.F."/>
            <person name="Pitluck S."/>
            <person name="Liolios K."/>
            <person name="Pagani I."/>
            <person name="Ivanova N."/>
            <person name="Mavromatis K."/>
            <person name="Pati A."/>
            <person name="Tapia R."/>
            <person name="Han C."/>
            <person name="Goodwin L."/>
            <person name="Chen A."/>
            <person name="Palaniappan K."/>
            <person name="Land M."/>
            <person name="Hauser L."/>
            <person name="Chang Y.J."/>
            <person name="Jeffries C.D."/>
            <person name="Rohde M."/>
            <person name="Goker M."/>
            <person name="Tindall B.J."/>
            <person name="Detter J.C."/>
            <person name="Woyke T."/>
            <person name="Bristow J."/>
            <person name="Eisen J.A."/>
            <person name="Markowitz V."/>
            <person name="Hugenholtz P."/>
            <person name="Klenk H.P."/>
            <person name="Kyrpides N.C."/>
        </authorList>
    </citation>
    <scope>NUCLEOTIDE SEQUENCE [LARGE SCALE GENOMIC DNA]</scope>
    <source>
        <strain evidence="3">DSM 17132 / JCM 16389 / KACC 11308 / NBRC 106382 / 4M15</strain>
    </source>
</reference>
<feature type="chain" id="PRO_5003186947" description="Lipocalin-like domain-containing protein" evidence="1">
    <location>
        <begin position="21"/>
        <end position="146"/>
    </location>
</feature>
<dbReference type="eggNOG" id="ENOG5032UW2">
    <property type="taxonomic scope" value="Bacteria"/>
</dbReference>
<organism evidence="2 3">
    <name type="scientific">Leadbetterella byssophila (strain DSM 17132 / JCM 16389 / KACC 11308 / NBRC 106382 / 4M15)</name>
    <dbReference type="NCBI Taxonomy" id="649349"/>
    <lineage>
        <taxon>Bacteria</taxon>
        <taxon>Pseudomonadati</taxon>
        <taxon>Bacteroidota</taxon>
        <taxon>Cytophagia</taxon>
        <taxon>Cytophagales</taxon>
        <taxon>Leadbetterellaceae</taxon>
        <taxon>Leadbetterella</taxon>
    </lineage>
</organism>
<dbReference type="OrthoDB" id="964758at2"/>
<reference key="1">
    <citation type="submission" date="2010-11" db="EMBL/GenBank/DDBJ databases">
        <title>The complete genome of Leadbetterella byssophila DSM 17132.</title>
        <authorList>
            <consortium name="US DOE Joint Genome Institute (JGI-PGF)"/>
            <person name="Lucas S."/>
            <person name="Copeland A."/>
            <person name="Lapidus A."/>
            <person name="Glavina del Rio T."/>
            <person name="Dalin E."/>
            <person name="Tice H."/>
            <person name="Bruce D."/>
            <person name="Goodwin L."/>
            <person name="Pitluck S."/>
            <person name="Kyrpides N."/>
            <person name="Mavromatis K."/>
            <person name="Ivanova N."/>
            <person name="Teshima H."/>
            <person name="Brettin T."/>
            <person name="Detter J.C."/>
            <person name="Han C."/>
            <person name="Tapia R."/>
            <person name="Land M."/>
            <person name="Hauser L."/>
            <person name="Markowitz V."/>
            <person name="Cheng J.-F."/>
            <person name="Hugenholtz P."/>
            <person name="Woyke T."/>
            <person name="Wu D."/>
            <person name="Tindall B."/>
            <person name="Pomrenke H.G."/>
            <person name="Brambilla E."/>
            <person name="Klenk H.-P."/>
            <person name="Eisen J.A."/>
        </authorList>
    </citation>
    <scope>NUCLEOTIDE SEQUENCE [LARGE SCALE GENOMIC DNA]</scope>
    <source>
        <strain>DSM 17132</strain>
    </source>
</reference>
<dbReference type="EMBL" id="CP002305">
    <property type="protein sequence ID" value="ADQ16089.1"/>
    <property type="molecule type" value="Genomic_DNA"/>
</dbReference>
<accession>E4RUT8</accession>
<evidence type="ECO:0008006" key="4">
    <source>
        <dbReference type="Google" id="ProtNLM"/>
    </source>
</evidence>
<dbReference type="KEGG" id="lby:Lbys_0305"/>
<dbReference type="HOGENOM" id="CLU_132569_0_0_10"/>
<dbReference type="AlphaFoldDB" id="E4RUT8"/>
<evidence type="ECO:0000313" key="3">
    <source>
        <dbReference type="Proteomes" id="UP000007435"/>
    </source>
</evidence>
<dbReference type="Proteomes" id="UP000007435">
    <property type="component" value="Chromosome"/>
</dbReference>
<evidence type="ECO:0000256" key="1">
    <source>
        <dbReference type="SAM" id="SignalP"/>
    </source>
</evidence>
<dbReference type="RefSeq" id="WP_013407144.1">
    <property type="nucleotide sequence ID" value="NC_014655.1"/>
</dbReference>
<sequence length="146" mass="15611">MSTKVLQFCLILLLVNVACKDSAPSIEEKIQKVYTAVSVTQDGLTVYTQGGPSNLVPQYSTFKLDLSVPGKAVLKDITAETFTGNYTVTDQVLTLTQLNPEPTGTGGTMSYSITSISEDGKSLVLTTTKGQPKTGHTINVYTLKSN</sequence>
<gene>
    <name evidence="2" type="ordered locus">Lbys_0305</name>
</gene>
<keyword evidence="1" id="KW-0732">Signal</keyword>